<comment type="caution">
    <text evidence="2">The sequence shown here is derived from an EMBL/GenBank/DDBJ whole genome shotgun (WGS) entry which is preliminary data.</text>
</comment>
<keyword evidence="3" id="KW-1185">Reference proteome</keyword>
<evidence type="ECO:0000313" key="3">
    <source>
        <dbReference type="Proteomes" id="UP001458880"/>
    </source>
</evidence>
<protein>
    <submittedName>
        <fullName evidence="2">Uncharacterized protein</fullName>
    </submittedName>
</protein>
<feature type="compositionally biased region" description="Basic and acidic residues" evidence="1">
    <location>
        <begin position="37"/>
        <end position="46"/>
    </location>
</feature>
<organism evidence="2 3">
    <name type="scientific">Popillia japonica</name>
    <name type="common">Japanese beetle</name>
    <dbReference type="NCBI Taxonomy" id="7064"/>
    <lineage>
        <taxon>Eukaryota</taxon>
        <taxon>Metazoa</taxon>
        <taxon>Ecdysozoa</taxon>
        <taxon>Arthropoda</taxon>
        <taxon>Hexapoda</taxon>
        <taxon>Insecta</taxon>
        <taxon>Pterygota</taxon>
        <taxon>Neoptera</taxon>
        <taxon>Endopterygota</taxon>
        <taxon>Coleoptera</taxon>
        <taxon>Polyphaga</taxon>
        <taxon>Scarabaeiformia</taxon>
        <taxon>Scarabaeidae</taxon>
        <taxon>Rutelinae</taxon>
        <taxon>Popillia</taxon>
    </lineage>
</organism>
<dbReference type="AlphaFoldDB" id="A0AAW1HVM4"/>
<feature type="compositionally biased region" description="Basic residues" evidence="1">
    <location>
        <begin position="54"/>
        <end position="69"/>
    </location>
</feature>
<reference evidence="2 3" key="1">
    <citation type="journal article" date="2024" name="BMC Genomics">
        <title>De novo assembly and annotation of Popillia japonica's genome with initial clues to its potential as an invasive pest.</title>
        <authorList>
            <person name="Cucini C."/>
            <person name="Boschi S."/>
            <person name="Funari R."/>
            <person name="Cardaioli E."/>
            <person name="Iannotti N."/>
            <person name="Marturano G."/>
            <person name="Paoli F."/>
            <person name="Bruttini M."/>
            <person name="Carapelli A."/>
            <person name="Frati F."/>
            <person name="Nardi F."/>
        </authorList>
    </citation>
    <scope>NUCLEOTIDE SEQUENCE [LARGE SCALE GENOMIC DNA]</scope>
    <source>
        <strain evidence="2">DMR45628</strain>
    </source>
</reference>
<proteinExistence type="predicted"/>
<evidence type="ECO:0000313" key="2">
    <source>
        <dbReference type="EMBL" id="KAK9680385.1"/>
    </source>
</evidence>
<evidence type="ECO:0000256" key="1">
    <source>
        <dbReference type="SAM" id="MobiDB-lite"/>
    </source>
</evidence>
<feature type="region of interest" description="Disordered" evidence="1">
    <location>
        <begin position="1"/>
        <end position="72"/>
    </location>
</feature>
<sequence length="231" mass="27091">MTDNNDENALASSKSENTRGRVYTTGSIEEYPKRKRRETEHEEDKSPPQSKKNLFQKHQRRKKPRKTRKETRTFRNLQKLLQRGSKIERQERAEKRNNLILRGADLNLDQDGEQELRTAVAGLIRKELNGDAHIERAYKIGKSQVVVKNTFENKLQILRAKPKLLGKNIYMDSDLTRDEQAIQKKIRRTARLEQEKGHKTKIAFQKLMIDSVCICKWNYQAKSLKSTMTKN</sequence>
<gene>
    <name evidence="2" type="ORF">QE152_g39134</name>
</gene>
<dbReference type="Proteomes" id="UP001458880">
    <property type="component" value="Unassembled WGS sequence"/>
</dbReference>
<accession>A0AAW1HVM4</accession>
<dbReference type="EMBL" id="JASPKY010000907">
    <property type="protein sequence ID" value="KAK9680385.1"/>
    <property type="molecule type" value="Genomic_DNA"/>
</dbReference>
<name>A0AAW1HVM4_POPJA</name>